<evidence type="ECO:0000313" key="11">
    <source>
        <dbReference type="EMBL" id="MEA5258040.1"/>
    </source>
</evidence>
<dbReference type="Pfam" id="PF04973">
    <property type="entry name" value="NMN_transporter"/>
    <property type="match status" value="1"/>
</dbReference>
<evidence type="ECO:0000256" key="9">
    <source>
        <dbReference type="ARBA" id="ARBA00023136"/>
    </source>
</evidence>
<protein>
    <recommendedName>
        <fullName evidence="4">Nicotinamide riboside transporter PnuC</fullName>
    </recommendedName>
</protein>
<evidence type="ECO:0000256" key="3">
    <source>
        <dbReference type="ARBA" id="ARBA00006669"/>
    </source>
</evidence>
<dbReference type="RefSeq" id="WP_323248846.1">
    <property type="nucleotide sequence ID" value="NZ_JAYFUL010000012.1"/>
</dbReference>
<keyword evidence="8 10" id="KW-1133">Transmembrane helix</keyword>
<feature type="transmembrane region" description="Helical" evidence="10">
    <location>
        <begin position="60"/>
        <end position="76"/>
    </location>
</feature>
<keyword evidence="6" id="KW-1003">Cell membrane</keyword>
<evidence type="ECO:0000313" key="12">
    <source>
        <dbReference type="Proteomes" id="UP001304671"/>
    </source>
</evidence>
<accession>A0ABU5QMK6</accession>
<feature type="transmembrane region" description="Helical" evidence="10">
    <location>
        <begin position="92"/>
        <end position="109"/>
    </location>
</feature>
<evidence type="ECO:0000256" key="5">
    <source>
        <dbReference type="ARBA" id="ARBA00022448"/>
    </source>
</evidence>
<reference evidence="11 12" key="1">
    <citation type="submission" date="2023-12" db="EMBL/GenBank/DDBJ databases">
        <title>Novel species of the genus Arcicella isolated from rivers.</title>
        <authorList>
            <person name="Lu H."/>
        </authorList>
    </citation>
    <scope>NUCLEOTIDE SEQUENCE [LARGE SCALE GENOMIC DNA]</scope>
    <source>
        <strain evidence="11 12">LMG 21963</strain>
    </source>
</reference>
<comment type="similarity">
    <text evidence="3">Belongs to the nicotinamide ribonucleoside (NR) uptake permease (TC 4.B.1) family.</text>
</comment>
<feature type="transmembrane region" description="Helical" evidence="10">
    <location>
        <begin position="30"/>
        <end position="48"/>
    </location>
</feature>
<sequence>MQEYIQQNWLEDLGILTTLICVWLNTRQNIWGWFWAIVSSGIYGVIYWQFKLYSDMELQVVFIILSIYGWYQWLFGGKEKTELAVTTMPSKFWLACTIIFVAFTVASGYMHGRYSDASLPYIDSSLTAISLIAQWMMARKYVENWILWISADFFYTGMYCYKGLYGTGVLYLLLSALAIKGYLDWKKSQAINHGFSA</sequence>
<evidence type="ECO:0000256" key="1">
    <source>
        <dbReference type="ARBA" id="ARBA00002672"/>
    </source>
</evidence>
<evidence type="ECO:0000256" key="10">
    <source>
        <dbReference type="SAM" id="Phobius"/>
    </source>
</evidence>
<evidence type="ECO:0000256" key="7">
    <source>
        <dbReference type="ARBA" id="ARBA00022692"/>
    </source>
</evidence>
<comment type="function">
    <text evidence="1">Required for nicotinamide riboside transport across the inner membrane.</text>
</comment>
<evidence type="ECO:0000256" key="6">
    <source>
        <dbReference type="ARBA" id="ARBA00022475"/>
    </source>
</evidence>
<dbReference type="PANTHER" id="PTHR36122">
    <property type="entry name" value="NICOTINAMIDE RIBOSIDE TRANSPORTER PNUC"/>
    <property type="match status" value="1"/>
</dbReference>
<feature type="transmembrane region" description="Helical" evidence="10">
    <location>
        <begin position="163"/>
        <end position="183"/>
    </location>
</feature>
<comment type="subcellular location">
    <subcellularLocation>
        <location evidence="2">Cell membrane</location>
        <topology evidence="2">Multi-pass membrane protein</topology>
    </subcellularLocation>
</comment>
<keyword evidence="9 10" id="KW-0472">Membrane</keyword>
<dbReference type="Proteomes" id="UP001304671">
    <property type="component" value="Unassembled WGS sequence"/>
</dbReference>
<dbReference type="InterPro" id="IPR006419">
    <property type="entry name" value="NMN_transpt_PnuC"/>
</dbReference>
<name>A0ABU5QMK6_9BACT</name>
<evidence type="ECO:0000256" key="2">
    <source>
        <dbReference type="ARBA" id="ARBA00004651"/>
    </source>
</evidence>
<dbReference type="PANTHER" id="PTHR36122:SF2">
    <property type="entry name" value="NICOTINAMIDE RIBOSIDE TRANSPORTER PNUC"/>
    <property type="match status" value="1"/>
</dbReference>
<keyword evidence="7 10" id="KW-0812">Transmembrane</keyword>
<keyword evidence="5" id="KW-0813">Transport</keyword>
<organism evidence="11 12">
    <name type="scientific">Arcicella aquatica</name>
    <dbReference type="NCBI Taxonomy" id="217141"/>
    <lineage>
        <taxon>Bacteria</taxon>
        <taxon>Pseudomonadati</taxon>
        <taxon>Bacteroidota</taxon>
        <taxon>Cytophagia</taxon>
        <taxon>Cytophagales</taxon>
        <taxon>Flectobacillaceae</taxon>
        <taxon>Arcicella</taxon>
    </lineage>
</organism>
<dbReference type="EMBL" id="JAYFUL010000012">
    <property type="protein sequence ID" value="MEA5258040.1"/>
    <property type="molecule type" value="Genomic_DNA"/>
</dbReference>
<evidence type="ECO:0000256" key="8">
    <source>
        <dbReference type="ARBA" id="ARBA00022989"/>
    </source>
</evidence>
<gene>
    <name evidence="11" type="primary">pnuC</name>
    <name evidence="11" type="ORF">VB264_09610</name>
</gene>
<dbReference type="NCBIfam" id="TIGR01528">
    <property type="entry name" value="NMN_trans_PnuC"/>
    <property type="match status" value="1"/>
</dbReference>
<proteinExistence type="inferred from homology"/>
<evidence type="ECO:0000256" key="4">
    <source>
        <dbReference type="ARBA" id="ARBA00017522"/>
    </source>
</evidence>
<keyword evidence="12" id="KW-1185">Reference proteome</keyword>
<comment type="caution">
    <text evidence="11">The sequence shown here is derived from an EMBL/GenBank/DDBJ whole genome shotgun (WGS) entry which is preliminary data.</text>
</comment>